<dbReference type="Gene3D" id="1.10.10.10">
    <property type="entry name" value="Winged helix-like DNA-binding domain superfamily/Winged helix DNA-binding domain"/>
    <property type="match status" value="1"/>
</dbReference>
<dbReference type="InterPro" id="IPR036388">
    <property type="entry name" value="WH-like_DNA-bd_sf"/>
</dbReference>
<accession>A0A1K1W550</accession>
<dbReference type="InterPro" id="IPR011006">
    <property type="entry name" value="CheY-like_superfamily"/>
</dbReference>
<dbReference type="Pfam" id="PF03861">
    <property type="entry name" value="ANTAR"/>
    <property type="match status" value="1"/>
</dbReference>
<dbReference type="InterPro" id="IPR005561">
    <property type="entry name" value="ANTAR"/>
</dbReference>
<dbReference type="Proteomes" id="UP000182350">
    <property type="component" value="Unassembled WGS sequence"/>
</dbReference>
<reference evidence="3 4" key="1">
    <citation type="submission" date="2016-11" db="EMBL/GenBank/DDBJ databases">
        <authorList>
            <person name="Jaros S."/>
            <person name="Januszkiewicz K."/>
            <person name="Wedrychowicz H."/>
        </authorList>
    </citation>
    <scope>NUCLEOTIDE SEQUENCE [LARGE SCALE GENOMIC DNA]</scope>
    <source>
        <strain evidence="3 4">DSM 21637</strain>
    </source>
</reference>
<dbReference type="AlphaFoldDB" id="A0A1K1W550"/>
<dbReference type="STRING" id="1122209.SAMN02745752_01261"/>
<organism evidence="3 4">
    <name type="scientific">Marinospirillum alkaliphilum DSM 21637</name>
    <dbReference type="NCBI Taxonomy" id="1122209"/>
    <lineage>
        <taxon>Bacteria</taxon>
        <taxon>Pseudomonadati</taxon>
        <taxon>Pseudomonadota</taxon>
        <taxon>Gammaproteobacteria</taxon>
        <taxon>Oceanospirillales</taxon>
        <taxon>Oceanospirillaceae</taxon>
        <taxon>Marinospirillum</taxon>
    </lineage>
</organism>
<dbReference type="Pfam" id="PF08376">
    <property type="entry name" value="NIT"/>
    <property type="match status" value="1"/>
</dbReference>
<evidence type="ECO:0000256" key="1">
    <source>
        <dbReference type="SAM" id="Coils"/>
    </source>
</evidence>
<gene>
    <name evidence="3" type="ORF">SAMN02745752_01261</name>
</gene>
<protein>
    <submittedName>
        <fullName evidence="3">ANTAR domain-containing protein</fullName>
    </submittedName>
</protein>
<evidence type="ECO:0000313" key="4">
    <source>
        <dbReference type="Proteomes" id="UP000182350"/>
    </source>
</evidence>
<dbReference type="OrthoDB" id="9782798at2"/>
<feature type="domain" description="ANTAR" evidence="2">
    <location>
        <begin position="345"/>
        <end position="406"/>
    </location>
</feature>
<sequence length="425" mass="48095">MPTAPYPSAQQFLLAARQCEIQGLEQLAQTCELVGHVSRLVHELQRERGLSNVFLASQGCRYAQQRAEQVQECLQPEQELRRFFASLNLKQCQMSGHVRQFSRIAAVLQGLDALPELRRSVIEQHLTAAQATQAFIQLIGSLLAVVFEAADASADPDLTRLLVAMFNFMQGKELAGQERAWGARGFAAGHFELEDQQGLQLLIEGQERCFELFADFTAAEALGLWQQLLTDKPHEELLKLRQVVSRSQADQQVPSAFSEVWYDVATARIDAMKIIEDQLAETLKTRSEERIQLARRELKNQQQLLQQLDLQSRLTEPPPSFWVEGQLTGVGRSLCELVQAQSQRLQQMQDELQAARQALNERKLIEKAKGLLMQHRQLTEEQAWRQLRQAAMEQNRRLVDVAERVIGLIGLLQVNNKDAGSNNAQ</sequence>
<keyword evidence="1" id="KW-0175">Coiled coil</keyword>
<dbReference type="PROSITE" id="PS50921">
    <property type="entry name" value="ANTAR"/>
    <property type="match status" value="1"/>
</dbReference>
<proteinExistence type="predicted"/>
<evidence type="ECO:0000313" key="3">
    <source>
        <dbReference type="EMBL" id="SFX31941.1"/>
    </source>
</evidence>
<dbReference type="SMART" id="SM01012">
    <property type="entry name" value="ANTAR"/>
    <property type="match status" value="1"/>
</dbReference>
<dbReference type="RefSeq" id="WP_072325496.1">
    <property type="nucleotide sequence ID" value="NZ_FPJW01000003.1"/>
</dbReference>
<dbReference type="SUPFAM" id="SSF52172">
    <property type="entry name" value="CheY-like"/>
    <property type="match status" value="1"/>
</dbReference>
<feature type="coiled-coil region" evidence="1">
    <location>
        <begin position="335"/>
        <end position="365"/>
    </location>
</feature>
<evidence type="ECO:0000259" key="2">
    <source>
        <dbReference type="PROSITE" id="PS50921"/>
    </source>
</evidence>
<feature type="coiled-coil region" evidence="1">
    <location>
        <begin position="284"/>
        <end position="311"/>
    </location>
</feature>
<dbReference type="GO" id="GO:0003723">
    <property type="term" value="F:RNA binding"/>
    <property type="evidence" value="ECO:0007669"/>
    <property type="project" value="InterPro"/>
</dbReference>
<dbReference type="EMBL" id="FPJW01000003">
    <property type="protein sequence ID" value="SFX31941.1"/>
    <property type="molecule type" value="Genomic_DNA"/>
</dbReference>
<dbReference type="InterPro" id="IPR013587">
    <property type="entry name" value="Nitrate/nitrite_sensing"/>
</dbReference>
<keyword evidence="4" id="KW-1185">Reference proteome</keyword>
<name>A0A1K1W550_9GAMM</name>